<proteinExistence type="predicted"/>
<keyword evidence="1" id="KW-0472">Membrane</keyword>
<reference evidence="2" key="2">
    <citation type="submission" date="2020-05" db="UniProtKB">
        <authorList>
            <consortium name="EnsemblMetazoa"/>
        </authorList>
    </citation>
    <scope>IDENTIFICATION</scope>
    <source>
        <strain evidence="2">IAEA</strain>
    </source>
</reference>
<evidence type="ECO:0000313" key="3">
    <source>
        <dbReference type="Proteomes" id="UP000092460"/>
    </source>
</evidence>
<dbReference type="EnsemblMetazoa" id="GPPI046258-RA">
    <property type="protein sequence ID" value="GPPI046258-PA"/>
    <property type="gene ID" value="GPPI046258"/>
</dbReference>
<keyword evidence="1" id="KW-1133">Transmembrane helix</keyword>
<sequence length="123" mass="13694">MCSEMADIDQKVTWIKRTLLPIVAIGFIKLLAVSAMGSKISRTDDSRLKQNIKGGCKKPLKITAPSMTTNPAVACHSIYSIVLGAKSQNYHLNKKSVLREYRSFTFLINFNVTSTSYYSVLDT</sequence>
<organism evidence="2 3">
    <name type="scientific">Glossina palpalis gambiensis</name>
    <dbReference type="NCBI Taxonomy" id="67801"/>
    <lineage>
        <taxon>Eukaryota</taxon>
        <taxon>Metazoa</taxon>
        <taxon>Ecdysozoa</taxon>
        <taxon>Arthropoda</taxon>
        <taxon>Hexapoda</taxon>
        <taxon>Insecta</taxon>
        <taxon>Pterygota</taxon>
        <taxon>Neoptera</taxon>
        <taxon>Endopterygota</taxon>
        <taxon>Diptera</taxon>
        <taxon>Brachycera</taxon>
        <taxon>Muscomorpha</taxon>
        <taxon>Hippoboscoidea</taxon>
        <taxon>Glossinidae</taxon>
        <taxon>Glossina</taxon>
    </lineage>
</organism>
<name>A0A1B0C0Y2_9MUSC</name>
<protein>
    <submittedName>
        <fullName evidence="2">Uncharacterized protein</fullName>
    </submittedName>
</protein>
<accession>A0A1B0C0Y2</accession>
<dbReference type="EMBL" id="JXJN01023823">
    <property type="status" value="NOT_ANNOTATED_CDS"/>
    <property type="molecule type" value="Genomic_DNA"/>
</dbReference>
<keyword evidence="3" id="KW-1185">Reference proteome</keyword>
<evidence type="ECO:0000256" key="1">
    <source>
        <dbReference type="SAM" id="Phobius"/>
    </source>
</evidence>
<evidence type="ECO:0000313" key="2">
    <source>
        <dbReference type="EnsemblMetazoa" id="GPPI046258-PA"/>
    </source>
</evidence>
<reference evidence="3" key="1">
    <citation type="submission" date="2015-01" db="EMBL/GenBank/DDBJ databases">
        <authorList>
            <person name="Aksoy S."/>
            <person name="Warren W."/>
            <person name="Wilson R.K."/>
        </authorList>
    </citation>
    <scope>NUCLEOTIDE SEQUENCE [LARGE SCALE GENOMIC DNA]</scope>
    <source>
        <strain evidence="3">IAEA</strain>
    </source>
</reference>
<dbReference type="VEuPathDB" id="VectorBase:GPPI046258"/>
<dbReference type="EMBL" id="JXJN01023822">
    <property type="status" value="NOT_ANNOTATED_CDS"/>
    <property type="molecule type" value="Genomic_DNA"/>
</dbReference>
<dbReference type="Proteomes" id="UP000092460">
    <property type="component" value="Unassembled WGS sequence"/>
</dbReference>
<feature type="transmembrane region" description="Helical" evidence="1">
    <location>
        <begin position="19"/>
        <end position="37"/>
    </location>
</feature>
<dbReference type="AlphaFoldDB" id="A0A1B0C0Y2"/>
<dbReference type="EMBL" id="JXJN01023824">
    <property type="status" value="NOT_ANNOTATED_CDS"/>
    <property type="molecule type" value="Genomic_DNA"/>
</dbReference>
<keyword evidence="1" id="KW-0812">Transmembrane</keyword>